<comment type="caution">
    <text evidence="1">The sequence shown here is derived from an EMBL/GenBank/DDBJ whole genome shotgun (WGS) entry which is preliminary data.</text>
</comment>
<gene>
    <name evidence="1" type="ORF">BamIOP4010DRAFT_5199</name>
</gene>
<evidence type="ECO:0000313" key="2">
    <source>
        <dbReference type="Proteomes" id="UP000005463"/>
    </source>
</evidence>
<dbReference type="RefSeq" id="WP_006754345.1">
    <property type="nucleotide sequence ID" value="NZ_ABLC01000194.1"/>
</dbReference>
<name>B1FMD8_9BURK</name>
<reference evidence="1 2" key="1">
    <citation type="submission" date="2008-03" db="EMBL/GenBank/DDBJ databases">
        <title>Sequencing of the draft genome and assembly of Burkholderia ambifaria IOP40-10.</title>
        <authorList>
            <consortium name="US DOE Joint Genome Institute (JGI-PGF)"/>
            <person name="Copeland A."/>
            <person name="Lucas S."/>
            <person name="Lapidus A."/>
            <person name="Glavina del Rio T."/>
            <person name="Dalin E."/>
            <person name="Tice H."/>
            <person name="Bruce D."/>
            <person name="Goodwin L."/>
            <person name="Pitluck S."/>
            <person name="Larimer F."/>
            <person name="Land M.L."/>
            <person name="Hauser L."/>
            <person name="Tiedje J."/>
            <person name="Richardson P."/>
        </authorList>
    </citation>
    <scope>NUCLEOTIDE SEQUENCE [LARGE SCALE GENOMIC DNA]</scope>
    <source>
        <strain evidence="1 2">IOP40-10</strain>
    </source>
</reference>
<organism evidence="1 2">
    <name type="scientific">Burkholderia ambifaria IOP40-10</name>
    <dbReference type="NCBI Taxonomy" id="396596"/>
    <lineage>
        <taxon>Bacteria</taxon>
        <taxon>Pseudomonadati</taxon>
        <taxon>Pseudomonadota</taxon>
        <taxon>Betaproteobacteria</taxon>
        <taxon>Burkholderiales</taxon>
        <taxon>Burkholderiaceae</taxon>
        <taxon>Burkholderia</taxon>
        <taxon>Burkholderia cepacia complex</taxon>
    </lineage>
</organism>
<proteinExistence type="predicted"/>
<sequence>MLSHESIEVSYMGMQTNAYDNDAEPQRDVIDSLLRKIATDLRSKQIIR</sequence>
<dbReference type="EMBL" id="ABLC01000194">
    <property type="protein sequence ID" value="EDT01292.1"/>
    <property type="molecule type" value="Genomic_DNA"/>
</dbReference>
<dbReference type="PATRIC" id="fig|396596.7.peg.2159"/>
<protein>
    <submittedName>
        <fullName evidence="1">Uncharacterized protein</fullName>
    </submittedName>
</protein>
<dbReference type="Proteomes" id="UP000005463">
    <property type="component" value="Unassembled WGS sequence"/>
</dbReference>
<evidence type="ECO:0000313" key="1">
    <source>
        <dbReference type="EMBL" id="EDT01292.1"/>
    </source>
</evidence>
<accession>B1FMD8</accession>
<dbReference type="AlphaFoldDB" id="B1FMD8"/>